<proteinExistence type="predicted"/>
<keyword evidence="1" id="KW-0732">Signal</keyword>
<accession>A0A0L6VMI4</accession>
<feature type="non-terminal residue" evidence="2">
    <location>
        <position position="61"/>
    </location>
</feature>
<comment type="caution">
    <text evidence="2">The sequence shown here is derived from an EMBL/GenBank/DDBJ whole genome shotgun (WGS) entry which is preliminary data.</text>
</comment>
<sequence length="61" mass="6922">SWGPTKQFQFWLYLVKTVVGQIISNEGNKELLPVESIENLAVSWRLPDGIFHLKNGVILTP</sequence>
<dbReference type="AlphaFoldDB" id="A0A0L6VMI4"/>
<organism evidence="2 3">
    <name type="scientific">Puccinia sorghi</name>
    <dbReference type="NCBI Taxonomy" id="27349"/>
    <lineage>
        <taxon>Eukaryota</taxon>
        <taxon>Fungi</taxon>
        <taxon>Dikarya</taxon>
        <taxon>Basidiomycota</taxon>
        <taxon>Pucciniomycotina</taxon>
        <taxon>Pucciniomycetes</taxon>
        <taxon>Pucciniales</taxon>
        <taxon>Pucciniaceae</taxon>
        <taxon>Puccinia</taxon>
    </lineage>
</organism>
<dbReference type="VEuPathDB" id="FungiDB:VP01_13429g1"/>
<name>A0A0L6VMI4_9BASI</name>
<dbReference type="OrthoDB" id="2518099at2759"/>
<feature type="non-terminal residue" evidence="2">
    <location>
        <position position="1"/>
    </location>
</feature>
<dbReference type="Proteomes" id="UP000037035">
    <property type="component" value="Unassembled WGS sequence"/>
</dbReference>
<feature type="signal peptide" evidence="1">
    <location>
        <begin position="1"/>
        <end position="20"/>
    </location>
</feature>
<reference evidence="2 3" key="1">
    <citation type="submission" date="2015-08" db="EMBL/GenBank/DDBJ databases">
        <title>Next Generation Sequencing and Analysis of the Genome of Puccinia sorghi L Schw, the Causal Agent of Maize Common Rust.</title>
        <authorList>
            <person name="Rochi L."/>
            <person name="Burguener G."/>
            <person name="Darino M."/>
            <person name="Turjanski A."/>
            <person name="Kreff E."/>
            <person name="Dieguez M.J."/>
            <person name="Sacco F."/>
        </authorList>
    </citation>
    <scope>NUCLEOTIDE SEQUENCE [LARGE SCALE GENOMIC DNA]</scope>
    <source>
        <strain evidence="2 3">RO10H11247</strain>
    </source>
</reference>
<feature type="chain" id="PRO_5005568667" evidence="1">
    <location>
        <begin position="21"/>
        <end position="61"/>
    </location>
</feature>
<evidence type="ECO:0000313" key="2">
    <source>
        <dbReference type="EMBL" id="KNZ61894.1"/>
    </source>
</evidence>
<dbReference type="EMBL" id="LAVV01003809">
    <property type="protein sequence ID" value="KNZ61894.1"/>
    <property type="molecule type" value="Genomic_DNA"/>
</dbReference>
<evidence type="ECO:0000313" key="3">
    <source>
        <dbReference type="Proteomes" id="UP000037035"/>
    </source>
</evidence>
<gene>
    <name evidence="2" type="ORF">VP01_13429g1</name>
</gene>
<keyword evidence="3" id="KW-1185">Reference proteome</keyword>
<protein>
    <submittedName>
        <fullName evidence="2">Putative signal peptide protein</fullName>
    </submittedName>
</protein>
<evidence type="ECO:0000256" key="1">
    <source>
        <dbReference type="SAM" id="SignalP"/>
    </source>
</evidence>